<sequence length="142" mass="15960">MQTVLRNGFGNVYMTTEYDAVNKWVYNNWIGHQTLSGVMVGADACLQPLKEHACQFLLNDNRHVIGPWDHAVQWIVAEWAPRAIAQGLTHFAHVVSAKSLAALSAESMHIGIGGRLQMRMFDDITDARAWLHEAQNSQQPHK</sequence>
<gene>
    <name evidence="1" type="ORF">SAMN06265337_0677</name>
</gene>
<dbReference type="OrthoDB" id="882485at2"/>
<protein>
    <recommendedName>
        <fullName evidence="3">SpoIIAA-like</fullName>
    </recommendedName>
</protein>
<dbReference type="AlphaFoldDB" id="A0A212T8W8"/>
<reference evidence="2" key="1">
    <citation type="submission" date="2017-06" db="EMBL/GenBank/DDBJ databases">
        <authorList>
            <person name="Varghese N."/>
            <person name="Submissions S."/>
        </authorList>
    </citation>
    <scope>NUCLEOTIDE SEQUENCE [LARGE SCALE GENOMIC DNA]</scope>
    <source>
        <strain evidence="2">DSM 11116</strain>
    </source>
</reference>
<dbReference type="RefSeq" id="WP_088841993.1">
    <property type="nucleotide sequence ID" value="NZ_FYEW01000001.1"/>
</dbReference>
<accession>A0A212T8W8</accession>
<evidence type="ECO:0008006" key="3">
    <source>
        <dbReference type="Google" id="ProtNLM"/>
    </source>
</evidence>
<proteinExistence type="predicted"/>
<dbReference type="Proteomes" id="UP000198131">
    <property type="component" value="Unassembled WGS sequence"/>
</dbReference>
<dbReference type="EMBL" id="FYEW01000001">
    <property type="protein sequence ID" value="SNC62469.1"/>
    <property type="molecule type" value="Genomic_DNA"/>
</dbReference>
<keyword evidence="2" id="KW-1185">Reference proteome</keyword>
<evidence type="ECO:0000313" key="2">
    <source>
        <dbReference type="Proteomes" id="UP000198131"/>
    </source>
</evidence>
<organism evidence="1 2">
    <name type="scientific">Hymenobacter gelipurpurascens</name>
    <dbReference type="NCBI Taxonomy" id="89968"/>
    <lineage>
        <taxon>Bacteria</taxon>
        <taxon>Pseudomonadati</taxon>
        <taxon>Bacteroidota</taxon>
        <taxon>Cytophagia</taxon>
        <taxon>Cytophagales</taxon>
        <taxon>Hymenobacteraceae</taxon>
        <taxon>Hymenobacter</taxon>
    </lineage>
</organism>
<evidence type="ECO:0000313" key="1">
    <source>
        <dbReference type="EMBL" id="SNC62469.1"/>
    </source>
</evidence>
<name>A0A212T8W8_9BACT</name>